<accession>A0A318J2T2</accession>
<keyword evidence="3" id="KW-1185">Reference proteome</keyword>
<dbReference type="Proteomes" id="UP000247792">
    <property type="component" value="Unassembled WGS sequence"/>
</dbReference>
<gene>
    <name evidence="2" type="ORF">DFR42_10794</name>
</gene>
<evidence type="ECO:0000313" key="3">
    <source>
        <dbReference type="Proteomes" id="UP000247792"/>
    </source>
</evidence>
<dbReference type="RefSeq" id="WP_110256677.1">
    <property type="nucleotide sequence ID" value="NZ_QJKB01000007.1"/>
</dbReference>
<dbReference type="InterPro" id="IPR054187">
    <property type="entry name" value="DUF6892"/>
</dbReference>
<dbReference type="Pfam" id="PF21832">
    <property type="entry name" value="DUF6892"/>
    <property type="match status" value="1"/>
</dbReference>
<dbReference type="EMBL" id="QJKB01000007">
    <property type="protein sequence ID" value="PXX41443.1"/>
    <property type="molecule type" value="Genomic_DNA"/>
</dbReference>
<comment type="caution">
    <text evidence="2">The sequence shown here is derived from an EMBL/GenBank/DDBJ whole genome shotgun (WGS) entry which is preliminary data.</text>
</comment>
<sequence>MISKDLLYALQTRSKNMIRLLGDFADDIKSHSPEEGWTVVAETISLVRELPPTQAKYNQFIKAINRAWLSFGEQSPAAANRLYDAIVSTLESTSWTNAQEAQAAYQLLYAFHDNPFYFPGKNNCLHLALRQYSPTLLEVIKRISAHATQKLFAIPIKPYTGIGTDAIELLLEIYFYHGGLDQVDDLKAEAAGQVFSLVQAAPQFGNVITLALIERSPQRSSMLSQLIDFYITAVAHDDLGGMFYDIMLDLIDNSGGSFIYDDLDKITAEIKVYSKNWTASQLDTFTHYAFFYGLKTDEDRRLLMSKSKKAMRLASMIVDSGHSGTHIDALISLCQTTGSPSPDPAPPGQGAQQFKDINFKLLVIEELMYKQAKLLPRFDVHEFVRQYTEREIMIEKEGYDVIPEVLAYFEKLLIPASLLEQVEQLAFDGSNEIYRQIFPYWDGECDIFDVASADDVSLVPNLKSMSSMPSRFLEQYGVELEKKSIRVS</sequence>
<dbReference type="AlphaFoldDB" id="A0A318J2T2"/>
<feature type="domain" description="DUF6892" evidence="1">
    <location>
        <begin position="353"/>
        <end position="486"/>
    </location>
</feature>
<organism evidence="2 3">
    <name type="scientific">Undibacterium pigrum</name>
    <dbReference type="NCBI Taxonomy" id="401470"/>
    <lineage>
        <taxon>Bacteria</taxon>
        <taxon>Pseudomonadati</taxon>
        <taxon>Pseudomonadota</taxon>
        <taxon>Betaproteobacteria</taxon>
        <taxon>Burkholderiales</taxon>
        <taxon>Oxalobacteraceae</taxon>
        <taxon>Undibacterium</taxon>
    </lineage>
</organism>
<name>A0A318J2T2_9BURK</name>
<protein>
    <recommendedName>
        <fullName evidence="1">DUF6892 domain-containing protein</fullName>
    </recommendedName>
</protein>
<evidence type="ECO:0000313" key="2">
    <source>
        <dbReference type="EMBL" id="PXX41443.1"/>
    </source>
</evidence>
<dbReference type="OrthoDB" id="8606752at2"/>
<reference evidence="2 3" key="1">
    <citation type="submission" date="2018-05" db="EMBL/GenBank/DDBJ databases">
        <title>Genomic Encyclopedia of Type Strains, Phase IV (KMG-IV): sequencing the most valuable type-strain genomes for metagenomic binning, comparative biology and taxonomic classification.</title>
        <authorList>
            <person name="Goeker M."/>
        </authorList>
    </citation>
    <scope>NUCLEOTIDE SEQUENCE [LARGE SCALE GENOMIC DNA]</scope>
    <source>
        <strain evidence="2 3">DSM 19792</strain>
    </source>
</reference>
<evidence type="ECO:0000259" key="1">
    <source>
        <dbReference type="Pfam" id="PF21832"/>
    </source>
</evidence>
<proteinExistence type="predicted"/>